<dbReference type="InterPro" id="IPR013134">
    <property type="entry name" value="Zn_hook_RAD50"/>
</dbReference>
<evidence type="ECO:0000256" key="6">
    <source>
        <dbReference type="ARBA" id="ARBA00022840"/>
    </source>
</evidence>
<reference evidence="12" key="1">
    <citation type="journal article" date="2020" name="mSystems">
        <title>Genome- and Community-Level Interaction Insights into Carbon Utilization and Element Cycling Functions of Hydrothermarchaeota in Hydrothermal Sediment.</title>
        <authorList>
            <person name="Zhou Z."/>
            <person name="Liu Y."/>
            <person name="Xu W."/>
            <person name="Pan J."/>
            <person name="Luo Z.H."/>
            <person name="Li M."/>
        </authorList>
    </citation>
    <scope>NUCLEOTIDE SEQUENCE [LARGE SCALE GENOMIC DNA]</scope>
    <source>
        <strain evidence="12">SpSt-587</strain>
    </source>
</reference>
<evidence type="ECO:0000313" key="12">
    <source>
        <dbReference type="EMBL" id="HGT82958.1"/>
    </source>
</evidence>
<dbReference type="Pfam" id="PF13476">
    <property type="entry name" value="AAA_23"/>
    <property type="match status" value="1"/>
</dbReference>
<keyword evidence="5 9" id="KW-0862">Zinc</keyword>
<comment type="caution">
    <text evidence="12">The sequence shown here is derived from an EMBL/GenBank/DDBJ whole genome shotgun (WGS) entry which is preliminary data.</text>
</comment>
<evidence type="ECO:0000256" key="5">
    <source>
        <dbReference type="ARBA" id="ARBA00022833"/>
    </source>
</evidence>
<proteinExistence type="inferred from homology"/>
<dbReference type="InterPro" id="IPR027417">
    <property type="entry name" value="P-loop_NTPase"/>
</dbReference>
<dbReference type="PANTHER" id="PTHR32114:SF2">
    <property type="entry name" value="ABC TRANSPORTER ABCH.3"/>
    <property type="match status" value="1"/>
</dbReference>
<comment type="subunit">
    <text evidence="9">Homodimer. Forms a heterotetramer composed of two Mre11 subunits and two Rad50 subunits.</text>
</comment>
<dbReference type="AlphaFoldDB" id="A0A7J3M2K9"/>
<dbReference type="GO" id="GO:0006302">
    <property type="term" value="P:double-strand break repair"/>
    <property type="evidence" value="ECO:0007669"/>
    <property type="project" value="UniProtKB-UniRule"/>
</dbReference>
<feature type="coiled-coil region" evidence="9">
    <location>
        <begin position="658"/>
        <end position="692"/>
    </location>
</feature>
<feature type="coiled-coil region" evidence="9">
    <location>
        <begin position="383"/>
        <end position="488"/>
    </location>
</feature>
<evidence type="ECO:0000256" key="9">
    <source>
        <dbReference type="HAMAP-Rule" id="MF_00449"/>
    </source>
</evidence>
<feature type="binding site" evidence="9">
    <location>
        <begin position="789"/>
        <end position="794"/>
    </location>
    <ligand>
        <name>ATP</name>
        <dbReference type="ChEBI" id="CHEBI:30616"/>
    </ligand>
</feature>
<keyword evidence="2 9" id="KW-0547">Nucleotide-binding</keyword>
<evidence type="ECO:0000256" key="4">
    <source>
        <dbReference type="ARBA" id="ARBA00022801"/>
    </source>
</evidence>
<dbReference type="Gene3D" id="6.10.250.70">
    <property type="match status" value="1"/>
</dbReference>
<organism evidence="12">
    <name type="scientific">Archaeoglobus fulgidus</name>
    <dbReference type="NCBI Taxonomy" id="2234"/>
    <lineage>
        <taxon>Archaea</taxon>
        <taxon>Methanobacteriati</taxon>
        <taxon>Methanobacteriota</taxon>
        <taxon>Archaeoglobi</taxon>
        <taxon>Archaeoglobales</taxon>
        <taxon>Archaeoglobaceae</taxon>
        <taxon>Archaeoglobus</taxon>
    </lineage>
</organism>
<feature type="binding site" evidence="9">
    <location>
        <begin position="32"/>
        <end position="38"/>
    </location>
    <ligand>
        <name>ATP</name>
        <dbReference type="ChEBI" id="CHEBI:30616"/>
    </ligand>
</feature>
<evidence type="ECO:0000256" key="3">
    <source>
        <dbReference type="ARBA" id="ARBA00022763"/>
    </source>
</evidence>
<comment type="similarity">
    <text evidence="9">Belongs to the SMC family. RAD50 subfamily.</text>
</comment>
<evidence type="ECO:0000256" key="10">
    <source>
        <dbReference type="PROSITE-ProRule" id="PRU00471"/>
    </source>
</evidence>
<dbReference type="SUPFAM" id="SSF75712">
    <property type="entry name" value="Rad50 coiled-coil Zn hook"/>
    <property type="match status" value="1"/>
</dbReference>
<feature type="binding site" evidence="9 10">
    <location>
        <position position="438"/>
    </location>
    <ligand>
        <name>Zn(2+)</name>
        <dbReference type="ChEBI" id="CHEBI:29105"/>
    </ligand>
</feature>
<evidence type="ECO:0000256" key="1">
    <source>
        <dbReference type="ARBA" id="ARBA00022723"/>
    </source>
</evidence>
<dbReference type="GO" id="GO:0016887">
    <property type="term" value="F:ATP hydrolysis activity"/>
    <property type="evidence" value="ECO:0007669"/>
    <property type="project" value="UniProtKB-UniRule"/>
</dbReference>
<dbReference type="PANTHER" id="PTHR32114">
    <property type="entry name" value="ABC TRANSPORTER ABCH.3"/>
    <property type="match status" value="1"/>
</dbReference>
<name>A0A7J3M2K9_ARCFL</name>
<dbReference type="GO" id="GO:0005524">
    <property type="term" value="F:ATP binding"/>
    <property type="evidence" value="ECO:0007669"/>
    <property type="project" value="UniProtKB-UniRule"/>
</dbReference>
<dbReference type="SUPFAM" id="SSF52540">
    <property type="entry name" value="P-loop containing nucleoside triphosphate hydrolases"/>
    <property type="match status" value="2"/>
</dbReference>
<evidence type="ECO:0000259" key="11">
    <source>
        <dbReference type="PROSITE" id="PS51131"/>
    </source>
</evidence>
<feature type="coiled-coil region" evidence="9">
    <location>
        <begin position="149"/>
        <end position="359"/>
    </location>
</feature>
<comment type="cofactor">
    <cofactor evidence="9">
        <name>Zn(2+)</name>
        <dbReference type="ChEBI" id="CHEBI:29105"/>
    </cofactor>
    <text evidence="9">Binds 1 zinc ion per homodimer.</text>
</comment>
<feature type="domain" description="Zinc-hook" evidence="11">
    <location>
        <begin position="390"/>
        <end position="487"/>
    </location>
</feature>
<keyword evidence="7 9" id="KW-0175">Coiled coil</keyword>
<dbReference type="NCBIfam" id="NF003034">
    <property type="entry name" value="PRK03918.1"/>
    <property type="match status" value="1"/>
</dbReference>
<dbReference type="PROSITE" id="PS51131">
    <property type="entry name" value="ZN_HOOK"/>
    <property type="match status" value="1"/>
</dbReference>
<feature type="binding site" evidence="9">
    <location>
        <position position="12"/>
    </location>
    <ligand>
        <name>ATP</name>
        <dbReference type="ChEBI" id="CHEBI:30616"/>
    </ligand>
</feature>
<dbReference type="InterPro" id="IPR038729">
    <property type="entry name" value="Rad50/SbcC_AAA"/>
</dbReference>
<dbReference type="Gene3D" id="3.40.50.300">
    <property type="entry name" value="P-loop containing nucleotide triphosphate hydrolases"/>
    <property type="match status" value="2"/>
</dbReference>
<protein>
    <recommendedName>
        <fullName evidence="9">DNA double-strand break repair Rad50 ATPase</fullName>
    </recommendedName>
</protein>
<dbReference type="Gene3D" id="1.10.287.510">
    <property type="entry name" value="Helix hairpin bin"/>
    <property type="match status" value="1"/>
</dbReference>
<dbReference type="EMBL" id="DSYZ01000089">
    <property type="protein sequence ID" value="HGT82958.1"/>
    <property type="molecule type" value="Genomic_DNA"/>
</dbReference>
<accession>A0A7J3M2K9</accession>
<feature type="binding site" evidence="9 10">
    <location>
        <position position="435"/>
    </location>
    <ligand>
        <name>Zn(2+)</name>
        <dbReference type="ChEBI" id="CHEBI:29105"/>
    </ligand>
</feature>
<evidence type="ECO:0000256" key="2">
    <source>
        <dbReference type="ARBA" id="ARBA00022741"/>
    </source>
</evidence>
<evidence type="ECO:0000256" key="8">
    <source>
        <dbReference type="ARBA" id="ARBA00023204"/>
    </source>
</evidence>
<sequence length="880" mass="102944">MILKELVLRNFKSHSNTRIRFERGINLIAGRNGAGKSSILEAILVALYGVRPPLRKDDLTRVGATDYSIELQFELGNKSYKIIRNSAGNSELRGDFLLEGDKRINEWVEKNISPFHVFTGAVYVRQGEIETIISDEAGREKIIRKLTRIEDYENAWKNLGLVIRELEAEMKRYAEVLKQKEDCEKRLREKVSEIEKISKEIEETKGKVAELKNKLALIAKEREKFEAIREQLLKLREETLKVEAEIKELKSRVELLESQRKELEERKRLLRRKYERFLELQSPAKRYVELETLHKEITKAIQELEKSLKSYEIEKERLINEAKRCEEEKENLRKLEEEIERTKSKIELLRAEAEKWNSIKSKVDRKEQIEKIFAEKGYSAEKIEQMFSAIQKARERDKSLKDELGKVREEKGALVSEEKRLEEILEKLKTAEGSCPVCGRELTESHTKELLEKYSMELNRVKAKILKIEEIERKLGEERKKIENVLSKQDVVLRYKQLVDEFRKVTESLKDLDVEKLRIASQEMEKCVARIEMLKESQDRLSEVIKREEEVKRALETIKLEIERIEDSKKKLRSKLREAGFSDLLELEKELGNLRSSYEEWVSLKNSEIELKDVEAKIEIVSSEIDKAKLFLEQKIRDFEIEKTLLNKVATQYDEKKHKEVESEEKKISNEVSGFEERLTVLERTLESLAKDRDYLIKQLQVILESEKKAKAIEKALPELEKIREKFASYKNIVAEIALKEVEKYASEIFEEFTSGKYSGIRLKRVTEYGKERLKIFVLHQGEERETGFLSGGELVALGIAFRLALSMFEAKGKIPILILDEPTPFLDEERRRKLVDITTDYLRRIPQVIVVSHDEELKDAADKVITVDYRGGVSFVEAQ</sequence>
<dbReference type="Pfam" id="PF04423">
    <property type="entry name" value="Rad50_zn_hook"/>
    <property type="match status" value="1"/>
</dbReference>
<keyword evidence="6 9" id="KW-0067">ATP-binding</keyword>
<keyword evidence="4 9" id="KW-0378">Hydrolase</keyword>
<comment type="domain">
    <text evidence="9">The two conserved Cys that bind zinc constitute the zinc-hook, which separates the large intramolecular coiled coil regions. The 2 Cys residues coordinate one molecule of zinc with the help of the 2 Cys residues of the zinc-hook of another Rad50 molecule, thereby forming a V-shaped homodimer.</text>
</comment>
<dbReference type="GO" id="GO:0008270">
    <property type="term" value="F:zinc ion binding"/>
    <property type="evidence" value="ECO:0007669"/>
    <property type="project" value="UniProtKB-UniRule"/>
</dbReference>
<dbReference type="HAMAP" id="MF_00449">
    <property type="entry name" value="RAD50"/>
    <property type="match status" value="1"/>
</dbReference>
<keyword evidence="8 9" id="KW-0234">DNA repair</keyword>
<keyword evidence="3 9" id="KW-0227">DNA damage</keyword>
<evidence type="ECO:0000256" key="7">
    <source>
        <dbReference type="ARBA" id="ARBA00023054"/>
    </source>
</evidence>
<comment type="function">
    <text evidence="9">Part of the Rad50/Mre11 complex, which is involved in the early steps of DNA double-strand break (DSB) repair. The complex may facilitate opening of the processed DNA ends to aid in the recruitment of HerA and NurA. Rad50 controls the balance between DNA end bridging and DNA resection via ATP-dependent structural rearrangements of the Rad50/Mre11 complex.</text>
</comment>
<keyword evidence="1 9" id="KW-0479">Metal-binding</keyword>
<feature type="binding site" evidence="9">
    <location>
        <position position="126"/>
    </location>
    <ligand>
        <name>ATP</name>
        <dbReference type="ChEBI" id="CHEBI:30616"/>
    </ligand>
</feature>
<feature type="coiled-coil region" evidence="9">
    <location>
        <begin position="517"/>
        <end position="575"/>
    </location>
</feature>
<gene>
    <name evidence="9" type="primary">rad50</name>
    <name evidence="12" type="ORF">ENT52_04445</name>
</gene>
<dbReference type="InterPro" id="IPR022982">
    <property type="entry name" value="Rad50_ATPase_archaeal"/>
</dbReference>